<protein>
    <submittedName>
        <fullName evidence="1">Uncharacterized protein</fullName>
    </submittedName>
</protein>
<dbReference type="AlphaFoldDB" id="A0A0B1S011"/>
<evidence type="ECO:0000313" key="1">
    <source>
        <dbReference type="EMBL" id="KHJ78279.1"/>
    </source>
</evidence>
<dbReference type="EMBL" id="KN609931">
    <property type="protein sequence ID" value="KHJ78279.1"/>
    <property type="molecule type" value="Genomic_DNA"/>
</dbReference>
<proteinExistence type="predicted"/>
<dbReference type="OrthoDB" id="189920at2759"/>
<evidence type="ECO:0000313" key="2">
    <source>
        <dbReference type="Proteomes" id="UP000053660"/>
    </source>
</evidence>
<reference evidence="1 2" key="1">
    <citation type="submission" date="2014-03" db="EMBL/GenBank/DDBJ databases">
        <title>Draft genome of the hookworm Oesophagostomum dentatum.</title>
        <authorList>
            <person name="Mitreva M."/>
        </authorList>
    </citation>
    <scope>NUCLEOTIDE SEQUENCE [LARGE SCALE GENOMIC DNA]</scope>
    <source>
        <strain evidence="1 2">OD-Hann</strain>
    </source>
</reference>
<sequence length="118" mass="13108">MFSISRNSSKLIYVLRFSSTCSDLPIPPQADPLQLLYTGEDPICDHILESILGLGDFELPLICIVDGLAGQMCVCDQPDVSETVLTEFVEEYRAGRLQWTPLPGAVQNAVVEIRRRDP</sequence>
<dbReference type="Proteomes" id="UP000053660">
    <property type="component" value="Unassembled WGS sequence"/>
</dbReference>
<accession>A0A0B1S011</accession>
<organism evidence="1 2">
    <name type="scientific">Oesophagostomum dentatum</name>
    <name type="common">Nodular worm</name>
    <dbReference type="NCBI Taxonomy" id="61180"/>
    <lineage>
        <taxon>Eukaryota</taxon>
        <taxon>Metazoa</taxon>
        <taxon>Ecdysozoa</taxon>
        <taxon>Nematoda</taxon>
        <taxon>Chromadorea</taxon>
        <taxon>Rhabditida</taxon>
        <taxon>Rhabditina</taxon>
        <taxon>Rhabditomorpha</taxon>
        <taxon>Strongyloidea</taxon>
        <taxon>Strongylidae</taxon>
        <taxon>Oesophagostomum</taxon>
    </lineage>
</organism>
<gene>
    <name evidence="1" type="ORF">OESDEN_22101</name>
</gene>
<keyword evidence="2" id="KW-1185">Reference proteome</keyword>
<name>A0A0B1S011_OESDE</name>